<comment type="catalytic activity">
    <reaction evidence="1">
        <text>Random hydrolysis of (1-&gt;4)-beta-D-mannosidic linkages in mannans, galactomannans and glucomannans.</text>
        <dbReference type="EC" id="3.2.1.78"/>
    </reaction>
</comment>
<dbReference type="InterPro" id="IPR045053">
    <property type="entry name" value="MAN-like"/>
</dbReference>
<dbReference type="GO" id="GO:0016985">
    <property type="term" value="F:mannan endo-1,4-beta-mannosidase activity"/>
    <property type="evidence" value="ECO:0007669"/>
    <property type="project" value="TreeGrafter"/>
</dbReference>
<comment type="subcellular location">
    <subcellularLocation>
        <location evidence="2">Secreted</location>
    </subcellularLocation>
</comment>
<proteinExistence type="predicted"/>
<dbReference type="PANTHER" id="PTHR31451:SF39">
    <property type="entry name" value="MANNAN ENDO-1,4-BETA-MANNOSIDASE 1"/>
    <property type="match status" value="1"/>
</dbReference>
<dbReference type="RefSeq" id="WP_154767531.1">
    <property type="nucleotide sequence ID" value="NZ_WLYK01000001.1"/>
</dbReference>
<evidence type="ECO:0000259" key="9">
    <source>
        <dbReference type="Pfam" id="PF26410"/>
    </source>
</evidence>
<evidence type="ECO:0000256" key="3">
    <source>
        <dbReference type="ARBA" id="ARBA00012706"/>
    </source>
</evidence>
<feature type="signal peptide" evidence="8">
    <location>
        <begin position="1"/>
        <end position="30"/>
    </location>
</feature>
<comment type="caution">
    <text evidence="10">The sequence shown here is derived from an EMBL/GenBank/DDBJ whole genome shotgun (WGS) entry which is preliminary data.</text>
</comment>
<dbReference type="PANTHER" id="PTHR31451">
    <property type="match status" value="1"/>
</dbReference>
<dbReference type="Gene3D" id="2.60.120.260">
    <property type="entry name" value="Galactose-binding domain-like"/>
    <property type="match status" value="2"/>
</dbReference>
<feature type="domain" description="Glycoside hydrolase family 5" evidence="9">
    <location>
        <begin position="315"/>
        <end position="586"/>
    </location>
</feature>
<evidence type="ECO:0000256" key="7">
    <source>
        <dbReference type="ARBA" id="ARBA00023295"/>
    </source>
</evidence>
<feature type="chain" id="PRO_5038577292" description="mannan endo-1,4-beta-mannosidase" evidence="8">
    <location>
        <begin position="31"/>
        <end position="666"/>
    </location>
</feature>
<reference evidence="10 11" key="1">
    <citation type="submission" date="2019-11" db="EMBL/GenBank/DDBJ databases">
        <authorList>
            <person name="Jiang L.-Q."/>
        </authorList>
    </citation>
    <scope>NUCLEOTIDE SEQUENCE [LARGE SCALE GENOMIC DNA]</scope>
    <source>
        <strain evidence="10 11">YIM 132087</strain>
    </source>
</reference>
<evidence type="ECO:0000256" key="5">
    <source>
        <dbReference type="ARBA" id="ARBA00022729"/>
    </source>
</evidence>
<accession>A0A7K1FI50</accession>
<dbReference type="InterPro" id="IPR001547">
    <property type="entry name" value="Glyco_hydro_5"/>
</dbReference>
<dbReference type="Gene3D" id="3.20.20.80">
    <property type="entry name" value="Glycosidases"/>
    <property type="match status" value="1"/>
</dbReference>
<evidence type="ECO:0000256" key="8">
    <source>
        <dbReference type="SAM" id="SignalP"/>
    </source>
</evidence>
<evidence type="ECO:0000256" key="6">
    <source>
        <dbReference type="ARBA" id="ARBA00022801"/>
    </source>
</evidence>
<dbReference type="Pfam" id="PF26410">
    <property type="entry name" value="GH5_mannosidase"/>
    <property type="match status" value="1"/>
</dbReference>
<dbReference type="GO" id="GO:0005576">
    <property type="term" value="C:extracellular region"/>
    <property type="evidence" value="ECO:0007669"/>
    <property type="project" value="UniProtKB-SubCell"/>
</dbReference>
<dbReference type="InterPro" id="IPR017853">
    <property type="entry name" value="GH"/>
</dbReference>
<evidence type="ECO:0000256" key="4">
    <source>
        <dbReference type="ARBA" id="ARBA00022525"/>
    </source>
</evidence>
<organism evidence="10 11">
    <name type="scientific">Nakamurella alba</name>
    <dbReference type="NCBI Taxonomy" id="2665158"/>
    <lineage>
        <taxon>Bacteria</taxon>
        <taxon>Bacillati</taxon>
        <taxon>Actinomycetota</taxon>
        <taxon>Actinomycetes</taxon>
        <taxon>Nakamurellales</taxon>
        <taxon>Nakamurellaceae</taxon>
        <taxon>Nakamurella</taxon>
    </lineage>
</organism>
<keyword evidence="11" id="KW-1185">Reference proteome</keyword>
<evidence type="ECO:0000313" key="10">
    <source>
        <dbReference type="EMBL" id="MTD13746.1"/>
    </source>
</evidence>
<keyword evidence="6" id="KW-0378">Hydrolase</keyword>
<evidence type="ECO:0000256" key="1">
    <source>
        <dbReference type="ARBA" id="ARBA00001678"/>
    </source>
</evidence>
<dbReference type="AlphaFoldDB" id="A0A7K1FI50"/>
<gene>
    <name evidence="10" type="ORF">GIS00_07290</name>
</gene>
<evidence type="ECO:0000256" key="2">
    <source>
        <dbReference type="ARBA" id="ARBA00004613"/>
    </source>
</evidence>
<protein>
    <recommendedName>
        <fullName evidence="3">mannan endo-1,4-beta-mannosidase</fullName>
        <ecNumber evidence="3">3.2.1.78</ecNumber>
    </recommendedName>
</protein>
<dbReference type="Proteomes" id="UP000460221">
    <property type="component" value="Unassembled WGS sequence"/>
</dbReference>
<keyword evidence="5 8" id="KW-0732">Signal</keyword>
<dbReference type="SUPFAM" id="SSF51445">
    <property type="entry name" value="(Trans)glycosidases"/>
    <property type="match status" value="1"/>
</dbReference>
<keyword evidence="4" id="KW-0964">Secreted</keyword>
<dbReference type="EC" id="3.2.1.78" evidence="3"/>
<dbReference type="EMBL" id="WLYK01000001">
    <property type="protein sequence ID" value="MTD13746.1"/>
    <property type="molecule type" value="Genomic_DNA"/>
</dbReference>
<name>A0A7K1FI50_9ACTN</name>
<sequence length="666" mass="70696">MGGTSTRRNRRRLVVALVSAAALATGAIVALQPTATTAGAARIADVDDSSPDIRYVGDWSVATGDGKFDGGDRWTDRADSSAVLEFDGTGIAVHGAKAPWHGDMVISIDGVRAAQVSAYAAERADDVVLFSRDGLADGPHVVTVTATGTAPAASTGTVVAVDRFTTTAPVPAISVASAARADDTADRFTWTGTWQRTSGAGRFNGTDQVATAAGATATLTVAGSTIAVYGARGPASGRAAVSVDGGRETVVDTWAATRTEQQVLGRWTGLADTTHTVRIRVLGTRNDISTGTAVSVDRYDVSAGAEAPSAPASSGFVTREGNTLMLDGQVFRFAGANQYYLGLDDNIRDDKGNPTFPPQSRTDDALNSAVRTGATVVRSHTLGMSVGCAVCIEPRRGVFDDTAFRSADYAIYRAGKLGLKLMIPLVDQWRWYHGGISTFTGWRGYTNNPDVSRNASNNQAQRASEAHFYTDPNVIADFRQYVRHILEHVNPYTGLAYKDDPTIMAWETGNEIWTANPDWTQQLASFIKHTVGAKQLVADGTAATGMSVSNAAIDAPDVDIVGGHFYPVDVAWMQRDAAVAAAHDKAYVVGEFDWTDKAATAKLLAAVEKDRNISGDLYWVLMPHLEDGSPEIHGEKYAIWSPALDPAALQIQQLLTAHAKRMSLPS</sequence>
<evidence type="ECO:0000313" key="11">
    <source>
        <dbReference type="Proteomes" id="UP000460221"/>
    </source>
</evidence>
<keyword evidence="7" id="KW-0326">Glycosidase</keyword>